<sequence length="28" mass="3323">PKALEYLCISIPLFLEFFLIFPTALEFF</sequence>
<protein>
    <submittedName>
        <fullName evidence="2">Uncharacterized protein</fullName>
    </submittedName>
</protein>
<dbReference type="AlphaFoldDB" id="A0A1X7VDZ9"/>
<keyword evidence="1" id="KW-0812">Transmembrane</keyword>
<keyword evidence="1" id="KW-0472">Membrane</keyword>
<evidence type="ECO:0000256" key="1">
    <source>
        <dbReference type="SAM" id="Phobius"/>
    </source>
</evidence>
<organism evidence="2">
    <name type="scientific">Amphimedon queenslandica</name>
    <name type="common">Sponge</name>
    <dbReference type="NCBI Taxonomy" id="400682"/>
    <lineage>
        <taxon>Eukaryota</taxon>
        <taxon>Metazoa</taxon>
        <taxon>Porifera</taxon>
        <taxon>Demospongiae</taxon>
        <taxon>Heteroscleromorpha</taxon>
        <taxon>Haplosclerida</taxon>
        <taxon>Niphatidae</taxon>
        <taxon>Amphimedon</taxon>
    </lineage>
</organism>
<dbReference type="InParanoid" id="A0A1X7VDZ9"/>
<accession>A0A1X7VDZ9</accession>
<keyword evidence="1" id="KW-1133">Transmembrane helix</keyword>
<proteinExistence type="predicted"/>
<reference evidence="2" key="1">
    <citation type="submission" date="2017-05" db="UniProtKB">
        <authorList>
            <consortium name="EnsemblMetazoa"/>
        </authorList>
    </citation>
    <scope>IDENTIFICATION</scope>
</reference>
<name>A0A1X7VDZ9_AMPQE</name>
<evidence type="ECO:0000313" key="2">
    <source>
        <dbReference type="EnsemblMetazoa" id="Aqu2.1.38213_001"/>
    </source>
</evidence>
<feature type="transmembrane region" description="Helical" evidence="1">
    <location>
        <begin position="7"/>
        <end position="25"/>
    </location>
</feature>
<dbReference type="EnsemblMetazoa" id="Aqu2.1.38213_001">
    <property type="protein sequence ID" value="Aqu2.1.38213_001"/>
    <property type="gene ID" value="Aqu2.1.38213"/>
</dbReference>